<dbReference type="GO" id="GO:0006897">
    <property type="term" value="P:endocytosis"/>
    <property type="evidence" value="ECO:0007669"/>
    <property type="project" value="InterPro"/>
</dbReference>
<dbReference type="Gene3D" id="1.20.1410.10">
    <property type="entry name" value="I/LWEQ domain"/>
    <property type="match status" value="1"/>
</dbReference>
<dbReference type="Gene3D" id="1.25.40.90">
    <property type="match status" value="1"/>
</dbReference>
<organism evidence="9 10">
    <name type="scientific">Opisthorchis viverrini</name>
    <name type="common">Southeast Asian liver fluke</name>
    <dbReference type="NCBI Taxonomy" id="6198"/>
    <lineage>
        <taxon>Eukaryota</taxon>
        <taxon>Metazoa</taxon>
        <taxon>Spiralia</taxon>
        <taxon>Lophotrochozoa</taxon>
        <taxon>Platyhelminthes</taxon>
        <taxon>Trematoda</taxon>
        <taxon>Digenea</taxon>
        <taxon>Opisthorchiida</taxon>
        <taxon>Opisthorchiata</taxon>
        <taxon>Opisthorchiidae</taxon>
        <taxon>Opisthorchis</taxon>
    </lineage>
</organism>
<dbReference type="GO" id="GO:0043325">
    <property type="term" value="F:phosphatidylinositol-3,4-bisphosphate binding"/>
    <property type="evidence" value="ECO:0007669"/>
    <property type="project" value="TreeGrafter"/>
</dbReference>
<evidence type="ECO:0000256" key="4">
    <source>
        <dbReference type="ARBA" id="ARBA00023203"/>
    </source>
</evidence>
<feature type="domain" description="ENTH" evidence="7">
    <location>
        <begin position="11"/>
        <end position="139"/>
    </location>
</feature>
<reference evidence="9 10" key="1">
    <citation type="submission" date="2013-11" db="EMBL/GenBank/DDBJ databases">
        <title>Opisthorchis viverrini - life in the bile duct.</title>
        <authorList>
            <person name="Young N.D."/>
            <person name="Nagarajan N."/>
            <person name="Lin S.J."/>
            <person name="Korhonen P.K."/>
            <person name="Jex A.R."/>
            <person name="Hall R.S."/>
            <person name="Safavi-Hemami H."/>
            <person name="Kaewkong W."/>
            <person name="Bertrand D."/>
            <person name="Gao S."/>
            <person name="Seet Q."/>
            <person name="Wongkham S."/>
            <person name="Teh B.T."/>
            <person name="Wongkham C."/>
            <person name="Intapan P.M."/>
            <person name="Maleewong W."/>
            <person name="Yang X."/>
            <person name="Hu M."/>
            <person name="Wang Z."/>
            <person name="Hofmann A."/>
            <person name="Sternberg P.W."/>
            <person name="Tan P."/>
            <person name="Wang J."/>
            <person name="Gasser R.B."/>
        </authorList>
    </citation>
    <scope>NUCLEOTIDE SEQUENCE [LARGE SCALE GENOMIC DNA]</scope>
</reference>
<dbReference type="SUPFAM" id="SSF48464">
    <property type="entry name" value="ENTH/VHS domain"/>
    <property type="match status" value="1"/>
</dbReference>
<dbReference type="GO" id="GO:0051015">
    <property type="term" value="F:actin filament binding"/>
    <property type="evidence" value="ECO:0007669"/>
    <property type="project" value="TreeGrafter"/>
</dbReference>
<dbReference type="InterPro" id="IPR013809">
    <property type="entry name" value="ENTH"/>
</dbReference>
<dbReference type="PANTHER" id="PTHR10407">
    <property type="entry name" value="HUNTINGTIN INTERACTING PROTEIN 1"/>
    <property type="match status" value="1"/>
</dbReference>
<dbReference type="PANTHER" id="PTHR10407:SF15">
    <property type="entry name" value="HUNTINGTIN INTERACTING PROTEIN 1"/>
    <property type="match status" value="1"/>
</dbReference>
<dbReference type="STRING" id="6198.A0A074ZNZ7"/>
<dbReference type="InterPro" id="IPR008942">
    <property type="entry name" value="ENTH_VHS"/>
</dbReference>
<dbReference type="GO" id="GO:0007015">
    <property type="term" value="P:actin filament organization"/>
    <property type="evidence" value="ECO:0007669"/>
    <property type="project" value="TreeGrafter"/>
</dbReference>
<feature type="compositionally biased region" description="Low complexity" evidence="6">
    <location>
        <begin position="309"/>
        <end position="338"/>
    </location>
</feature>
<dbReference type="EMBL" id="KL596685">
    <property type="protein sequence ID" value="KER29113.1"/>
    <property type="molecule type" value="Genomic_DNA"/>
</dbReference>
<evidence type="ECO:0000259" key="7">
    <source>
        <dbReference type="PROSITE" id="PS50942"/>
    </source>
</evidence>
<evidence type="ECO:0000259" key="8">
    <source>
        <dbReference type="PROSITE" id="PS50945"/>
    </source>
</evidence>
<dbReference type="Gene3D" id="1.20.5.1700">
    <property type="match status" value="1"/>
</dbReference>
<feature type="compositionally biased region" description="Basic and acidic residues" evidence="6">
    <location>
        <begin position="297"/>
        <end position="307"/>
    </location>
</feature>
<keyword evidence="10" id="KW-1185">Reference proteome</keyword>
<evidence type="ECO:0000256" key="5">
    <source>
        <dbReference type="SAM" id="Coils"/>
    </source>
</evidence>
<keyword evidence="5" id="KW-0175">Coiled coil</keyword>
<evidence type="ECO:0000256" key="1">
    <source>
        <dbReference type="ARBA" id="ARBA00004496"/>
    </source>
</evidence>
<dbReference type="Pfam" id="PF07651">
    <property type="entry name" value="ANTH"/>
    <property type="match status" value="1"/>
</dbReference>
<gene>
    <name evidence="9" type="ORF">T265_04201</name>
</gene>
<dbReference type="InterPro" id="IPR002558">
    <property type="entry name" value="ILWEQ_dom"/>
</dbReference>
<dbReference type="GO" id="GO:0030864">
    <property type="term" value="C:cortical actin cytoskeleton"/>
    <property type="evidence" value="ECO:0007669"/>
    <property type="project" value="TreeGrafter"/>
</dbReference>
<comment type="subcellular location">
    <subcellularLocation>
        <location evidence="1">Cytoplasm</location>
    </subcellularLocation>
</comment>
<dbReference type="GO" id="GO:0048268">
    <property type="term" value="P:clathrin coat assembly"/>
    <property type="evidence" value="ECO:0007669"/>
    <property type="project" value="TreeGrafter"/>
</dbReference>
<dbReference type="SMART" id="SM00307">
    <property type="entry name" value="ILWEQ"/>
    <property type="match status" value="1"/>
</dbReference>
<accession>A0A074ZNZ7</accession>
<dbReference type="GO" id="GO:0035615">
    <property type="term" value="F:clathrin adaptor activity"/>
    <property type="evidence" value="ECO:0007669"/>
    <property type="project" value="TreeGrafter"/>
</dbReference>
<proteinExistence type="inferred from homology"/>
<dbReference type="PROSITE" id="PS50942">
    <property type="entry name" value="ENTH"/>
    <property type="match status" value="1"/>
</dbReference>
<evidence type="ECO:0000256" key="3">
    <source>
        <dbReference type="ARBA" id="ARBA00022490"/>
    </source>
</evidence>
<feature type="domain" description="I/LWEQ" evidence="8">
    <location>
        <begin position="742"/>
        <end position="979"/>
    </location>
</feature>
<dbReference type="CDD" id="cd17006">
    <property type="entry name" value="ANTH_N_HIP1_like"/>
    <property type="match status" value="1"/>
</dbReference>
<dbReference type="InterPro" id="IPR035964">
    <property type="entry name" value="I/LWEQ_dom_sf"/>
</dbReference>
<dbReference type="RefSeq" id="XP_009167147.1">
    <property type="nucleotide sequence ID" value="XM_009168883.1"/>
</dbReference>
<comment type="similarity">
    <text evidence="2">Belongs to the SLA2 family.</text>
</comment>
<dbReference type="Proteomes" id="UP000054324">
    <property type="component" value="Unassembled WGS sequence"/>
</dbReference>
<keyword evidence="4" id="KW-0009">Actin-binding</keyword>
<protein>
    <recommendedName>
        <fullName evidence="11">I/LWEQ domain-containing protein</fullName>
    </recommendedName>
</protein>
<evidence type="ECO:0000313" key="9">
    <source>
        <dbReference type="EMBL" id="KER29113.1"/>
    </source>
</evidence>
<evidence type="ECO:0000256" key="2">
    <source>
        <dbReference type="ARBA" id="ARBA00010135"/>
    </source>
</evidence>
<feature type="coiled-coil region" evidence="5">
    <location>
        <begin position="418"/>
        <end position="522"/>
    </location>
</feature>
<name>A0A074ZNZ7_OPIVI</name>
<dbReference type="SUPFAM" id="SSF109885">
    <property type="entry name" value="I/LWEQ domain"/>
    <property type="match status" value="1"/>
</dbReference>
<evidence type="ECO:0008006" key="11">
    <source>
        <dbReference type="Google" id="ProtNLM"/>
    </source>
</evidence>
<dbReference type="AlphaFoldDB" id="A0A074ZNZ7"/>
<dbReference type="Pfam" id="PF01608">
    <property type="entry name" value="I_LWEQ"/>
    <property type="match status" value="1"/>
</dbReference>
<evidence type="ECO:0000256" key="6">
    <source>
        <dbReference type="SAM" id="MobiDB-lite"/>
    </source>
</evidence>
<sequence length="1022" mass="114984">MTSFLRRNPNPSRLHLKPQAIHINKAITDKDVPPKVKHVRAIILATFEEHSSKFFYTLTSDRPLSSSPVLCWKFLYIVYKLLRSGHSECIGDGIRNASKLWQLQASWQAQRISHSYPLAQFFRLLIGRLKLHRKYSILPGNLELTVRDKSTALQAIPDHLFQFSIDLMDFLEEILRFHEAIIAAVELEGVAVCTPAAQCKMNPLLLCLQDAAAVYDLIVHILFKLHELLGIDAMTGHRERFAYLHDNLAAFFQKASRIQYFKALVQIPSLTQSPPDFCVGSELDRHKSFRVAVIESHSSEDESEPHPPESSFDGVAAVPSRSSPSPTRNPPATSAATTDNQLLPLSDEPPDFSTLDLISGPPLMAHDGTATQPAVEEHQAEVLHNKRHSRRLGCAQYNEDHEFLLETELLKSEVHHLKDEHERFVSSLVERIKALESEIQDVVQQKSLREEYCEELETKARLNANRAEAFEEKFVKLKHVYAKLRDEHVTLLRDLATNQTTLEELERTNTNLMKQVSSLEAQLMGVNTMDLKVSENGYGDGDAVLHSNGLVDWMVSPKPLIDSFGAHIQQTHPVVQNAVVHMNGTSAPQKYQDRLLSLTCARIMDGFDCFLNRLSSPERAQQCECPTDIYVSILETASSEIQKFRDLLEETSDTDSDKFLLSVCDLASRLYAIVLQHKAYSLQSDDDCQLLTKQFASDAVHLFQALATDQNAGSPNTPDVARCLEQLDSSLGRLRTVRSVLKQTDDEIEWLSLVDKEMCETAKSMTAAEERFRQLATTSFSTLPGTPLRVHQLILDRCSALIAAIRDLVLKSKMAQQSINEDTVNSQNYKRHGRWTQGILSAAKSVGACANVLVEVSDQLVSNREHVFERLLVVAQEVSASTTQLFVASRVKLPPDSLHLSELQAAVRLVSQMTGDLVGSVKSAIETHEAIELDFSGLTLTQAKRMQVESQVRVLKLEKALEDERYQLSQLRKHNYRDEAEVEVSLVRGFLYVSDFFLPTHLDNRSFLKYPKGALQNDQSVS</sequence>
<dbReference type="KEGG" id="ovi:T265_04201"/>
<dbReference type="SMART" id="SM00273">
    <property type="entry name" value="ENTH"/>
    <property type="match status" value="1"/>
</dbReference>
<evidence type="ECO:0000313" key="10">
    <source>
        <dbReference type="Proteomes" id="UP000054324"/>
    </source>
</evidence>
<dbReference type="OrthoDB" id="8178130at2759"/>
<dbReference type="InterPro" id="IPR030224">
    <property type="entry name" value="Sla2_fam"/>
</dbReference>
<dbReference type="CTD" id="20318387"/>
<dbReference type="GeneID" id="20318387"/>
<feature type="region of interest" description="Disordered" evidence="6">
    <location>
        <begin position="294"/>
        <end position="367"/>
    </location>
</feature>
<keyword evidence="3" id="KW-0963">Cytoplasm</keyword>
<dbReference type="GO" id="GO:0032051">
    <property type="term" value="F:clathrin light chain binding"/>
    <property type="evidence" value="ECO:0007669"/>
    <property type="project" value="TreeGrafter"/>
</dbReference>
<dbReference type="PROSITE" id="PS50945">
    <property type="entry name" value="I_LWEQ"/>
    <property type="match status" value="1"/>
</dbReference>
<dbReference type="GO" id="GO:0030136">
    <property type="term" value="C:clathrin-coated vesicle"/>
    <property type="evidence" value="ECO:0007669"/>
    <property type="project" value="TreeGrafter"/>
</dbReference>
<dbReference type="InterPro" id="IPR011417">
    <property type="entry name" value="ANTH_dom"/>
</dbReference>
<dbReference type="GO" id="GO:0080025">
    <property type="term" value="F:phosphatidylinositol-3,5-bisphosphate binding"/>
    <property type="evidence" value="ECO:0007669"/>
    <property type="project" value="TreeGrafter"/>
</dbReference>